<dbReference type="SUPFAM" id="SSF48264">
    <property type="entry name" value="Cytochrome P450"/>
    <property type="match status" value="1"/>
</dbReference>
<proteinExistence type="inferred from homology"/>
<dbReference type="InterPro" id="IPR050121">
    <property type="entry name" value="Cytochrome_P450_monoxygenase"/>
</dbReference>
<comment type="similarity">
    <text evidence="4">Belongs to the cytochrome P450 family.</text>
</comment>
<name>A0A4Y7SUK9_COPMI</name>
<keyword evidence="9" id="KW-0560">Oxidoreductase</keyword>
<dbReference type="InterPro" id="IPR002401">
    <property type="entry name" value="Cyt_P450_E_grp-I"/>
</dbReference>
<comment type="pathway">
    <text evidence="3">Secondary metabolite biosynthesis; terpenoid biosynthesis.</text>
</comment>
<dbReference type="GO" id="GO:0016705">
    <property type="term" value="F:oxidoreductase activity, acting on paired donors, with incorporation or reduction of molecular oxygen"/>
    <property type="evidence" value="ECO:0007669"/>
    <property type="project" value="InterPro"/>
</dbReference>
<keyword evidence="7 13" id="KW-0479">Metal-binding</keyword>
<sequence length="446" mass="50116">MGNAVLGTIGDHHRNQRKMLTPVFSIAHMREMTPIFHDVVRRLAKTIVRQVSQGEKEIDMLSWMTRTALELIGQSGYGYSFDTLEPDAPLHPFYTSIKNLNRAAHNNAMVLARYFILPYVYGVGSPRFQRAVVDLIPWKKLHELRDMTDVMHNTSLEIFAATKQAMEKGDLAEKTTRVGAGKDIMSVLLKYNASASEKERLPDDELLAQISALTFAAMDTTSNSLSRILHILSENPEAQEKLRDEIRAAQADHGTEELDYDALNALPYLDAVCRETLRLYAPIPFLMREAQADTVLPLSNPIVSTDGKPLHEILVPKRTRIMMSLLHCNRDPDIWGDDAAEWKPERWMSPLPESVARARVPGVYSNLMTFMGGGRSCLGFKFSQLEMKVVLCHLLPAIQVAPSGRKVKWQLNLLYQPTTEDAELTSIGDRKLQLPLNISLAEPGSQ</sequence>
<dbReference type="AlphaFoldDB" id="A0A4Y7SUK9"/>
<organism evidence="14 15">
    <name type="scientific">Coprinellus micaceus</name>
    <name type="common">Glistening ink-cap mushroom</name>
    <name type="synonym">Coprinus micaceus</name>
    <dbReference type="NCBI Taxonomy" id="71717"/>
    <lineage>
        <taxon>Eukaryota</taxon>
        <taxon>Fungi</taxon>
        <taxon>Dikarya</taxon>
        <taxon>Basidiomycota</taxon>
        <taxon>Agaricomycotina</taxon>
        <taxon>Agaricomycetes</taxon>
        <taxon>Agaricomycetidae</taxon>
        <taxon>Agaricales</taxon>
        <taxon>Agaricineae</taxon>
        <taxon>Psathyrellaceae</taxon>
        <taxon>Coprinellus</taxon>
    </lineage>
</organism>
<dbReference type="InterPro" id="IPR001128">
    <property type="entry name" value="Cyt_P450"/>
</dbReference>
<evidence type="ECO:0000256" key="7">
    <source>
        <dbReference type="ARBA" id="ARBA00022723"/>
    </source>
</evidence>
<accession>A0A4Y7SUK9</accession>
<comment type="cofactor">
    <cofactor evidence="1 13">
        <name>heme</name>
        <dbReference type="ChEBI" id="CHEBI:30413"/>
    </cofactor>
</comment>
<dbReference type="InterPro" id="IPR036396">
    <property type="entry name" value="Cyt_P450_sf"/>
</dbReference>
<evidence type="ECO:0000256" key="9">
    <source>
        <dbReference type="ARBA" id="ARBA00023002"/>
    </source>
</evidence>
<evidence type="ECO:0000313" key="14">
    <source>
        <dbReference type="EMBL" id="TEB25540.1"/>
    </source>
</evidence>
<keyword evidence="5 13" id="KW-0349">Heme</keyword>
<keyword evidence="10 13" id="KW-0408">Iron</keyword>
<comment type="caution">
    <text evidence="14">The sequence shown here is derived from an EMBL/GenBank/DDBJ whole genome shotgun (WGS) entry which is preliminary data.</text>
</comment>
<evidence type="ECO:0000256" key="11">
    <source>
        <dbReference type="ARBA" id="ARBA00023033"/>
    </source>
</evidence>
<comment type="subcellular location">
    <subcellularLocation>
        <location evidence="2">Membrane</location>
    </subcellularLocation>
</comment>
<feature type="binding site" description="axial binding residue" evidence="13">
    <location>
        <position position="377"/>
    </location>
    <ligand>
        <name>heme</name>
        <dbReference type="ChEBI" id="CHEBI:30413"/>
    </ligand>
    <ligandPart>
        <name>Fe</name>
        <dbReference type="ChEBI" id="CHEBI:18248"/>
    </ligandPart>
</feature>
<dbReference type="GO" id="GO:0004497">
    <property type="term" value="F:monooxygenase activity"/>
    <property type="evidence" value="ECO:0007669"/>
    <property type="project" value="UniProtKB-KW"/>
</dbReference>
<evidence type="ECO:0000256" key="12">
    <source>
        <dbReference type="ARBA" id="ARBA00023136"/>
    </source>
</evidence>
<protein>
    <submittedName>
        <fullName evidence="14">Cytochrome P450</fullName>
    </submittedName>
</protein>
<evidence type="ECO:0000256" key="1">
    <source>
        <dbReference type="ARBA" id="ARBA00001971"/>
    </source>
</evidence>
<keyword evidence="6" id="KW-0812">Transmembrane</keyword>
<keyword evidence="11" id="KW-0503">Monooxygenase</keyword>
<keyword evidence="15" id="KW-1185">Reference proteome</keyword>
<keyword evidence="8" id="KW-1133">Transmembrane helix</keyword>
<reference evidence="14 15" key="1">
    <citation type="journal article" date="2019" name="Nat. Ecol. Evol.">
        <title>Megaphylogeny resolves global patterns of mushroom evolution.</title>
        <authorList>
            <person name="Varga T."/>
            <person name="Krizsan K."/>
            <person name="Foldi C."/>
            <person name="Dima B."/>
            <person name="Sanchez-Garcia M."/>
            <person name="Sanchez-Ramirez S."/>
            <person name="Szollosi G.J."/>
            <person name="Szarkandi J.G."/>
            <person name="Papp V."/>
            <person name="Albert L."/>
            <person name="Andreopoulos W."/>
            <person name="Angelini C."/>
            <person name="Antonin V."/>
            <person name="Barry K.W."/>
            <person name="Bougher N.L."/>
            <person name="Buchanan P."/>
            <person name="Buyck B."/>
            <person name="Bense V."/>
            <person name="Catcheside P."/>
            <person name="Chovatia M."/>
            <person name="Cooper J."/>
            <person name="Damon W."/>
            <person name="Desjardin D."/>
            <person name="Finy P."/>
            <person name="Geml J."/>
            <person name="Haridas S."/>
            <person name="Hughes K."/>
            <person name="Justo A."/>
            <person name="Karasinski D."/>
            <person name="Kautmanova I."/>
            <person name="Kiss B."/>
            <person name="Kocsube S."/>
            <person name="Kotiranta H."/>
            <person name="LaButti K.M."/>
            <person name="Lechner B.E."/>
            <person name="Liimatainen K."/>
            <person name="Lipzen A."/>
            <person name="Lukacs Z."/>
            <person name="Mihaltcheva S."/>
            <person name="Morgado L.N."/>
            <person name="Niskanen T."/>
            <person name="Noordeloos M.E."/>
            <person name="Ohm R.A."/>
            <person name="Ortiz-Santana B."/>
            <person name="Ovrebo C."/>
            <person name="Racz N."/>
            <person name="Riley R."/>
            <person name="Savchenko A."/>
            <person name="Shiryaev A."/>
            <person name="Soop K."/>
            <person name="Spirin V."/>
            <person name="Szebenyi C."/>
            <person name="Tomsovsky M."/>
            <person name="Tulloss R.E."/>
            <person name="Uehling J."/>
            <person name="Grigoriev I.V."/>
            <person name="Vagvolgyi C."/>
            <person name="Papp T."/>
            <person name="Martin F.M."/>
            <person name="Miettinen O."/>
            <person name="Hibbett D.S."/>
            <person name="Nagy L.G."/>
        </authorList>
    </citation>
    <scope>NUCLEOTIDE SEQUENCE [LARGE SCALE GENOMIC DNA]</scope>
    <source>
        <strain evidence="14 15">FP101781</strain>
    </source>
</reference>
<evidence type="ECO:0000256" key="8">
    <source>
        <dbReference type="ARBA" id="ARBA00022989"/>
    </source>
</evidence>
<dbReference type="GO" id="GO:0016020">
    <property type="term" value="C:membrane"/>
    <property type="evidence" value="ECO:0007669"/>
    <property type="project" value="UniProtKB-SubCell"/>
</dbReference>
<dbReference type="Proteomes" id="UP000298030">
    <property type="component" value="Unassembled WGS sequence"/>
</dbReference>
<evidence type="ECO:0000256" key="6">
    <source>
        <dbReference type="ARBA" id="ARBA00022692"/>
    </source>
</evidence>
<evidence type="ECO:0000313" key="15">
    <source>
        <dbReference type="Proteomes" id="UP000298030"/>
    </source>
</evidence>
<dbReference type="PANTHER" id="PTHR24305">
    <property type="entry name" value="CYTOCHROME P450"/>
    <property type="match status" value="1"/>
</dbReference>
<keyword evidence="12" id="KW-0472">Membrane</keyword>
<evidence type="ECO:0000256" key="13">
    <source>
        <dbReference type="PIRSR" id="PIRSR602401-1"/>
    </source>
</evidence>
<evidence type="ECO:0000256" key="5">
    <source>
        <dbReference type="ARBA" id="ARBA00022617"/>
    </source>
</evidence>
<dbReference type="Gene3D" id="1.10.630.10">
    <property type="entry name" value="Cytochrome P450"/>
    <property type="match status" value="1"/>
</dbReference>
<evidence type="ECO:0000256" key="4">
    <source>
        <dbReference type="ARBA" id="ARBA00010617"/>
    </source>
</evidence>
<evidence type="ECO:0000256" key="2">
    <source>
        <dbReference type="ARBA" id="ARBA00004370"/>
    </source>
</evidence>
<dbReference type="OrthoDB" id="1470350at2759"/>
<dbReference type="PRINTS" id="PR00385">
    <property type="entry name" value="P450"/>
</dbReference>
<evidence type="ECO:0000256" key="3">
    <source>
        <dbReference type="ARBA" id="ARBA00004721"/>
    </source>
</evidence>
<evidence type="ECO:0000256" key="10">
    <source>
        <dbReference type="ARBA" id="ARBA00023004"/>
    </source>
</evidence>
<dbReference type="GO" id="GO:0020037">
    <property type="term" value="F:heme binding"/>
    <property type="evidence" value="ECO:0007669"/>
    <property type="project" value="InterPro"/>
</dbReference>
<dbReference type="STRING" id="71717.A0A4Y7SUK9"/>
<dbReference type="GO" id="GO:0005506">
    <property type="term" value="F:iron ion binding"/>
    <property type="evidence" value="ECO:0007669"/>
    <property type="project" value="InterPro"/>
</dbReference>
<dbReference type="PANTHER" id="PTHR24305:SF166">
    <property type="entry name" value="CYTOCHROME P450 12A4, MITOCHONDRIAL-RELATED"/>
    <property type="match status" value="1"/>
</dbReference>
<dbReference type="Pfam" id="PF00067">
    <property type="entry name" value="p450"/>
    <property type="match status" value="1"/>
</dbReference>
<dbReference type="EMBL" id="QPFP01000056">
    <property type="protein sequence ID" value="TEB25540.1"/>
    <property type="molecule type" value="Genomic_DNA"/>
</dbReference>
<dbReference type="PRINTS" id="PR00463">
    <property type="entry name" value="EP450I"/>
</dbReference>
<gene>
    <name evidence="14" type="ORF">FA13DRAFT_1738260</name>
</gene>